<evidence type="ECO:0000259" key="5">
    <source>
        <dbReference type="Pfam" id="PF20464"/>
    </source>
</evidence>
<dbReference type="InterPro" id="IPR002052">
    <property type="entry name" value="DNA_methylase_N6_adenine_CS"/>
</dbReference>
<dbReference type="GO" id="GO:0032259">
    <property type="term" value="P:methylation"/>
    <property type="evidence" value="ECO:0007669"/>
    <property type="project" value="UniProtKB-KW"/>
</dbReference>
<dbReference type="InterPro" id="IPR046820">
    <property type="entry name" value="MmeI_TRD"/>
</dbReference>
<dbReference type="GO" id="GO:0003676">
    <property type="term" value="F:nucleic acid binding"/>
    <property type="evidence" value="ECO:0007669"/>
    <property type="project" value="InterPro"/>
</dbReference>
<keyword evidence="3" id="KW-0808">Transferase</keyword>
<dbReference type="Pfam" id="PF20464">
    <property type="entry name" value="MmeI_N"/>
    <property type="match status" value="1"/>
</dbReference>
<accession>A0A9X1UJP0</accession>
<dbReference type="Pfam" id="PF20466">
    <property type="entry name" value="MmeI_TRD"/>
    <property type="match status" value="1"/>
</dbReference>
<dbReference type="RefSeq" id="WP_237891758.1">
    <property type="nucleotide sequence ID" value="NZ_JAKLTY010000032.1"/>
</dbReference>
<dbReference type="InterPro" id="IPR046817">
    <property type="entry name" value="MmeI_N"/>
</dbReference>
<evidence type="ECO:0000259" key="6">
    <source>
        <dbReference type="Pfam" id="PF20465"/>
    </source>
</evidence>
<keyword evidence="2" id="KW-0489">Methyltransferase</keyword>
<evidence type="ECO:0000256" key="4">
    <source>
        <dbReference type="ARBA" id="ARBA00047942"/>
    </source>
</evidence>
<evidence type="ECO:0000256" key="2">
    <source>
        <dbReference type="ARBA" id="ARBA00022603"/>
    </source>
</evidence>
<evidence type="ECO:0000313" key="10">
    <source>
        <dbReference type="Proteomes" id="UP001139054"/>
    </source>
</evidence>
<reference evidence="9" key="1">
    <citation type="submission" date="2022-01" db="EMBL/GenBank/DDBJ databases">
        <title>Genome sequnece data of strain Bradyrhizobium sp. nov.</title>
        <authorList>
            <person name="Zhang J."/>
        </authorList>
    </citation>
    <scope>NUCLEOTIDE SEQUENCE</scope>
    <source>
        <strain evidence="9">WYCCWR 13023</strain>
    </source>
</reference>
<feature type="domain" description="MmeI-like target recognition" evidence="7">
    <location>
        <begin position="680"/>
        <end position="757"/>
    </location>
</feature>
<dbReference type="EMBL" id="JAKLTY010000032">
    <property type="protein sequence ID" value="MCG2631772.1"/>
    <property type="molecule type" value="Genomic_DNA"/>
</dbReference>
<dbReference type="Pfam" id="PF20473">
    <property type="entry name" value="MmeI_Mtase"/>
    <property type="match status" value="1"/>
</dbReference>
<organism evidence="9 10">
    <name type="scientific">Bradyrhizobium zhengyangense</name>
    <dbReference type="NCBI Taxonomy" id="2911009"/>
    <lineage>
        <taxon>Bacteria</taxon>
        <taxon>Pseudomonadati</taxon>
        <taxon>Pseudomonadota</taxon>
        <taxon>Alphaproteobacteria</taxon>
        <taxon>Hyphomicrobiales</taxon>
        <taxon>Nitrobacteraceae</taxon>
        <taxon>Bradyrhizobium</taxon>
    </lineage>
</organism>
<dbReference type="PRINTS" id="PR00507">
    <property type="entry name" value="N12N6MTFRASE"/>
</dbReference>
<comment type="caution">
    <text evidence="9">The sequence shown here is derived from an EMBL/GenBank/DDBJ whole genome shotgun (WGS) entry which is preliminary data.</text>
</comment>
<dbReference type="InterPro" id="IPR046819">
    <property type="entry name" value="MmeI_hel"/>
</dbReference>
<feature type="domain" description="MmeI-like DNA-methyltransferase" evidence="8">
    <location>
        <begin position="407"/>
        <end position="640"/>
    </location>
</feature>
<dbReference type="PANTHER" id="PTHR33841">
    <property type="entry name" value="DNA METHYLTRANSFERASE YEEA-RELATED"/>
    <property type="match status" value="1"/>
</dbReference>
<name>A0A9X1UJP0_9BRAD</name>
<dbReference type="InterPro" id="IPR050953">
    <property type="entry name" value="N4_N6_ade-DNA_methylase"/>
</dbReference>
<feature type="domain" description="MmeI-like helicase spacer" evidence="6">
    <location>
        <begin position="244"/>
        <end position="316"/>
    </location>
</feature>
<dbReference type="Proteomes" id="UP001139054">
    <property type="component" value="Unassembled WGS sequence"/>
</dbReference>
<evidence type="ECO:0000256" key="1">
    <source>
        <dbReference type="ARBA" id="ARBA00011900"/>
    </source>
</evidence>
<dbReference type="PANTHER" id="PTHR33841:SF1">
    <property type="entry name" value="DNA METHYLTRANSFERASE A"/>
    <property type="match status" value="1"/>
</dbReference>
<sequence length="966" mass="107562">MISEVERFIEDWANTGGSELANTQSFINGLCTILGVHQPHGSREDDSQNDYVFERRVFQDNGDGTSSFGRIDCYKRNCFVLEAKQGSDADRAAVERNELDLDLFGQTAATRLKRGTARRGTPAWVKAMTQAKGQAERYAKALPMEHGWPPFLLVCDVGYCVEVYADFTGMGKAYTQFPDRSRYRVMLADLRDGDVRKRLAAIWTEPLSLDPSKEALRVTREIGELLAILARRLENRGHTPSASAAFLMRLLFTMFAEDTSLIPKDSFSQLLKRQRGRPELLKDQLSELWSKMDTSGFVGALGLAGEKVRQFNGYLFKDHEALALDAEELDVLIKAAEYKWTLVEPAVFGTLLERALDPKERAKLGAHFTPPASVERLIIPTIMDPLRGEWAGVKTAVVGLLDQERRNDAVKVVRDFHRKLAKTLVLDPACGTGNFLYVAMAKMKELEAEVIELTSSLGSYQEVLEITGRTITPENFLGIEINPRAAAIAQLVLWIGYLQWHFRTVGADKMPPEPVLRDVQTIETRDAVVDWDNKILATDEGGTPITVWDGFSVKPHGATGELIPDETARIETFRYVGARAAKWPRADFIVGNPPFIGNKRMRKRLGAGYVEAVRSAHPALSQEIDFVMYWWDHAARLVASGRVKPERDQNDRQSYKENWWLFAEPRPRLRQAVAGLDRFIVTSETSKHRIFRFIEAEGAIVDGSVIAIASDDAYVLGVLSSRVHRYWAERAGGRQGAGNDPRYQNEVCFDPFPFPRLEEGDLKNRIRAAAEALDAFQTQLLHEHPDLTLTEAYNVVQKLRTNTGLLNSEDRSTYDRAHLRVLQLRLVEIDEAVCKAYGFAPDASVDDVLASLVALNLDRSVEEASGTVRYIRPTFQARGKAREVAQTLEFSLADSAAPTVALQWPDALSDQVVSVAGVLAGARRPLAATDVAKAFAGKRAATVTPVLDALAAIGQARRLSDGRYAV</sequence>
<evidence type="ECO:0000256" key="3">
    <source>
        <dbReference type="ARBA" id="ARBA00022679"/>
    </source>
</evidence>
<proteinExistence type="predicted"/>
<evidence type="ECO:0000259" key="8">
    <source>
        <dbReference type="Pfam" id="PF20473"/>
    </source>
</evidence>
<dbReference type="Gene3D" id="3.40.50.150">
    <property type="entry name" value="Vaccinia Virus protein VP39"/>
    <property type="match status" value="1"/>
</dbReference>
<protein>
    <recommendedName>
        <fullName evidence="1">site-specific DNA-methyltransferase (adenine-specific)</fullName>
        <ecNumber evidence="1">2.1.1.72</ecNumber>
    </recommendedName>
</protein>
<dbReference type="InterPro" id="IPR029063">
    <property type="entry name" value="SAM-dependent_MTases_sf"/>
</dbReference>
<feature type="domain" description="MmeI-like N-terminal" evidence="5">
    <location>
        <begin position="6"/>
        <end position="235"/>
    </location>
</feature>
<evidence type="ECO:0000313" key="9">
    <source>
        <dbReference type="EMBL" id="MCG2631772.1"/>
    </source>
</evidence>
<gene>
    <name evidence="9" type="ORF">L6654_34605</name>
</gene>
<dbReference type="SUPFAM" id="SSF53335">
    <property type="entry name" value="S-adenosyl-L-methionine-dependent methyltransferases"/>
    <property type="match status" value="1"/>
</dbReference>
<dbReference type="EC" id="2.1.1.72" evidence="1"/>
<dbReference type="InterPro" id="IPR046816">
    <property type="entry name" value="MmeI_Mtase"/>
</dbReference>
<comment type="catalytic activity">
    <reaction evidence="4">
        <text>a 2'-deoxyadenosine in DNA + S-adenosyl-L-methionine = an N(6)-methyl-2'-deoxyadenosine in DNA + S-adenosyl-L-homocysteine + H(+)</text>
        <dbReference type="Rhea" id="RHEA:15197"/>
        <dbReference type="Rhea" id="RHEA-COMP:12418"/>
        <dbReference type="Rhea" id="RHEA-COMP:12419"/>
        <dbReference type="ChEBI" id="CHEBI:15378"/>
        <dbReference type="ChEBI" id="CHEBI:57856"/>
        <dbReference type="ChEBI" id="CHEBI:59789"/>
        <dbReference type="ChEBI" id="CHEBI:90615"/>
        <dbReference type="ChEBI" id="CHEBI:90616"/>
        <dbReference type="EC" id="2.1.1.72"/>
    </reaction>
</comment>
<evidence type="ECO:0000259" key="7">
    <source>
        <dbReference type="Pfam" id="PF20466"/>
    </source>
</evidence>
<dbReference type="Pfam" id="PF20465">
    <property type="entry name" value="MmeI_hel"/>
    <property type="match status" value="1"/>
</dbReference>
<dbReference type="PROSITE" id="PS00092">
    <property type="entry name" value="N6_MTASE"/>
    <property type="match status" value="1"/>
</dbReference>
<dbReference type="AlphaFoldDB" id="A0A9X1UJP0"/>
<dbReference type="GO" id="GO:0009007">
    <property type="term" value="F:site-specific DNA-methyltransferase (adenine-specific) activity"/>
    <property type="evidence" value="ECO:0007669"/>
    <property type="project" value="UniProtKB-EC"/>
</dbReference>